<dbReference type="EMBL" id="JACYCF010000019">
    <property type="protein sequence ID" value="KAF8750771.1"/>
    <property type="molecule type" value="Genomic_DNA"/>
</dbReference>
<dbReference type="Proteomes" id="UP000614334">
    <property type="component" value="Unassembled WGS sequence"/>
</dbReference>
<dbReference type="AlphaFoldDB" id="A0A8H7I6M4"/>
<protein>
    <submittedName>
        <fullName evidence="1">Uncharacterized protein</fullName>
    </submittedName>
</protein>
<proteinExistence type="predicted"/>
<sequence>MPVSLSSGLYKISTQTPNGKLFVGVRPDSSPDVTGGFPVIVGPESSSAIIELRLLDGLKYEFLLYHHGGQSLGYKMNQFDKGCEVIASPGREVGEWMITQGRNPEKYRIHTIQSNLFWTVKGDSSAGPKLIVSPPEPEGGEISDWDIELQWND</sequence>
<accession>A0A8H7I6M4</accession>
<reference evidence="1" key="1">
    <citation type="submission" date="2020-09" db="EMBL/GenBank/DDBJ databases">
        <title>Comparative genome analyses of four rice-infecting Rhizoctonia solani isolates reveal extensive enrichment of homogalacturonan modification genes.</title>
        <authorList>
            <person name="Lee D.-Y."/>
            <person name="Jeon J."/>
            <person name="Kim K.-T."/>
            <person name="Cheong K."/>
            <person name="Song H."/>
            <person name="Choi G."/>
            <person name="Ko J."/>
            <person name="Opiyo S.O."/>
            <person name="Zuo S."/>
            <person name="Madhav S."/>
            <person name="Lee Y.-H."/>
            <person name="Wang G.-L."/>
        </authorList>
    </citation>
    <scope>NUCLEOTIDE SEQUENCE</scope>
    <source>
        <strain evidence="1">AG1-IA B2</strain>
    </source>
</reference>
<evidence type="ECO:0000313" key="2">
    <source>
        <dbReference type="Proteomes" id="UP000614334"/>
    </source>
</evidence>
<name>A0A8H7I6M4_9AGAM</name>
<organism evidence="1 2">
    <name type="scientific">Rhizoctonia solani</name>
    <dbReference type="NCBI Taxonomy" id="456999"/>
    <lineage>
        <taxon>Eukaryota</taxon>
        <taxon>Fungi</taxon>
        <taxon>Dikarya</taxon>
        <taxon>Basidiomycota</taxon>
        <taxon>Agaricomycotina</taxon>
        <taxon>Agaricomycetes</taxon>
        <taxon>Cantharellales</taxon>
        <taxon>Ceratobasidiaceae</taxon>
        <taxon>Rhizoctonia</taxon>
    </lineage>
</organism>
<gene>
    <name evidence="1" type="ORF">RHS01_09010</name>
</gene>
<comment type="caution">
    <text evidence="1">The sequence shown here is derived from an EMBL/GenBank/DDBJ whole genome shotgun (WGS) entry which is preliminary data.</text>
</comment>
<evidence type="ECO:0000313" key="1">
    <source>
        <dbReference type="EMBL" id="KAF8750771.1"/>
    </source>
</evidence>